<organism evidence="1 2">
    <name type="scientific">Flavobacterium ranwuense</name>
    <dbReference type="NCBI Taxonomy" id="2541725"/>
    <lineage>
        <taxon>Bacteria</taxon>
        <taxon>Pseudomonadati</taxon>
        <taxon>Bacteroidota</taxon>
        <taxon>Flavobacteriia</taxon>
        <taxon>Flavobacteriales</taxon>
        <taxon>Flavobacteriaceae</taxon>
        <taxon>Flavobacterium</taxon>
    </lineage>
</organism>
<evidence type="ECO:0008006" key="3">
    <source>
        <dbReference type="Google" id="ProtNLM"/>
    </source>
</evidence>
<keyword evidence="2" id="KW-1185">Reference proteome</keyword>
<evidence type="ECO:0000313" key="2">
    <source>
        <dbReference type="Proteomes" id="UP000294685"/>
    </source>
</evidence>
<accession>A0ABY2DPC7</accession>
<comment type="caution">
    <text evidence="1">The sequence shown here is derived from an EMBL/GenBank/DDBJ whole genome shotgun (WGS) entry which is preliminary data.</text>
</comment>
<name>A0ABY2DPC7_9FLAO</name>
<protein>
    <recommendedName>
        <fullName evidence="3">DUF1574 domain-containing protein</fullName>
    </recommendedName>
</protein>
<evidence type="ECO:0000313" key="1">
    <source>
        <dbReference type="EMBL" id="TDE28037.1"/>
    </source>
</evidence>
<proteinExistence type="predicted"/>
<sequence length="295" mass="34878">MKKFIKHMMLIFFGLIVILLFLDFSFTTVYENSEPRTKFQYLRSLKNKKVDYIFLGSSRVENSIVSKLIRDKTGKSAINLGFQASKMSDIYTVLKLIKKYNIKTDKILIQVDYIFNIEDGCSNILQYELMPFIRENEVTQEYFNRCLINKKEILYTPFYRYLHYEPKIGFREFFLNLINKKTSIVKNNGFVPLQGNSFEHNNSLPSQIISKNKYFDGIKTFAEINKMPVIFFCVPFCKHTKNLIFIKKLKQKIPELYDFSGVINNDKMFKNCSHLNQNGANDFTKYLIEKMLIDK</sequence>
<dbReference type="Proteomes" id="UP000294685">
    <property type="component" value="Unassembled WGS sequence"/>
</dbReference>
<gene>
    <name evidence="1" type="ORF">E0I61_13125</name>
</gene>
<dbReference type="EMBL" id="SMLH01000008">
    <property type="protein sequence ID" value="TDE28037.1"/>
    <property type="molecule type" value="Genomic_DNA"/>
</dbReference>
<dbReference type="RefSeq" id="WP_132071939.1">
    <property type="nucleotide sequence ID" value="NZ_SMLH01000008.1"/>
</dbReference>
<reference evidence="1 2" key="1">
    <citation type="submission" date="2019-03" db="EMBL/GenBank/DDBJ databases">
        <title>Novel species of Flavobacterium.</title>
        <authorList>
            <person name="Liu Q."/>
            <person name="Xin Y.-H."/>
        </authorList>
    </citation>
    <scope>NUCLEOTIDE SEQUENCE [LARGE SCALE GENOMIC DNA]</scope>
    <source>
        <strain evidence="1 2">LB2P22</strain>
    </source>
</reference>